<dbReference type="InterPro" id="IPR017850">
    <property type="entry name" value="Alkaline_phosphatase_core_sf"/>
</dbReference>
<feature type="domain" description="Sulfatase N-terminal" evidence="3">
    <location>
        <begin position="5"/>
        <end position="398"/>
    </location>
</feature>
<comment type="similarity">
    <text evidence="1">Belongs to the sulfatase family.</text>
</comment>
<sequence length="511" mass="57729">MGRKILFITTDEQRFDALGCYGGKVAKTPVADGLARDGIRYDRAYNQNVTCMPARSSIVTGQYVSTHGVLRNGYALPENDPSIARYLNEQAGYRTAIVGKAHWQPMTDHTCWEASAAGRGDHGPHRGFEYLSLAAHSGISYRCELHYNRWLKENYPEHVDSFYPPVGPENGPNNQTGGESDAIQVHHNACPKKAYHTDWVAETSINWLDTLDKDEDWFLWVSFPDPHHPFDPPVSEKDRIDWRDLDLPDAHPETDEKIREILAQKPKHWLEFYDGITDIADETPDQFVPKTMTHDNVREINAMVHIQNELVDDAMGRLMAYLKARGWDEDTDIIYCSDHGTNQGDFGLMFKGPFHTDGLMRLPFIWRPAPSASVAGGTVIADPVGHIDLAPTFAQIAGLPVPDWVEGKPLPTEADPERDCVFCEWDAERHGIQIKMRSIYDRSGYLCTAYDPTNYYDGTEGELYDLKSDPRQWSNLWDAPDHADTKAALVAKINQHTPAPREPALVRMART</sequence>
<keyword evidence="5" id="KW-1185">Reference proteome</keyword>
<dbReference type="AlphaFoldDB" id="A0A1Y5RAU5"/>
<dbReference type="SUPFAM" id="SSF53649">
    <property type="entry name" value="Alkaline phosphatase-like"/>
    <property type="match status" value="1"/>
</dbReference>
<evidence type="ECO:0000259" key="3">
    <source>
        <dbReference type="Pfam" id="PF00884"/>
    </source>
</evidence>
<dbReference type="EMBL" id="FWFT01000001">
    <property type="protein sequence ID" value="SLN13040.1"/>
    <property type="molecule type" value="Genomic_DNA"/>
</dbReference>
<proteinExistence type="inferred from homology"/>
<evidence type="ECO:0000313" key="5">
    <source>
        <dbReference type="Proteomes" id="UP000193623"/>
    </source>
</evidence>
<dbReference type="GO" id="GO:0004065">
    <property type="term" value="F:arylsulfatase activity"/>
    <property type="evidence" value="ECO:0007669"/>
    <property type="project" value="UniProtKB-EC"/>
</dbReference>
<evidence type="ECO:0000256" key="1">
    <source>
        <dbReference type="ARBA" id="ARBA00008779"/>
    </source>
</evidence>
<evidence type="ECO:0000313" key="4">
    <source>
        <dbReference type="EMBL" id="SLN13040.1"/>
    </source>
</evidence>
<accession>A0A1Y5RAU5</accession>
<dbReference type="InterPro" id="IPR000917">
    <property type="entry name" value="Sulfatase_N"/>
</dbReference>
<dbReference type="PANTHER" id="PTHR42693">
    <property type="entry name" value="ARYLSULFATASE FAMILY MEMBER"/>
    <property type="match status" value="1"/>
</dbReference>
<reference evidence="4 5" key="1">
    <citation type="submission" date="2017-03" db="EMBL/GenBank/DDBJ databases">
        <authorList>
            <person name="Afonso C.L."/>
            <person name="Miller P.J."/>
            <person name="Scott M.A."/>
            <person name="Spackman E."/>
            <person name="Goraichik I."/>
            <person name="Dimitrov K.M."/>
            <person name="Suarez D.L."/>
            <person name="Swayne D.E."/>
        </authorList>
    </citation>
    <scope>NUCLEOTIDE SEQUENCE [LARGE SCALE GENOMIC DNA]</scope>
    <source>
        <strain evidence="4 5">CECT 8397</strain>
    </source>
</reference>
<dbReference type="RefSeq" id="WP_085862705.1">
    <property type="nucleotide sequence ID" value="NZ_FWFT01000001.1"/>
</dbReference>
<protein>
    <submittedName>
        <fullName evidence="4">Arylsulfatase</fullName>
        <ecNumber evidence="4">3.1.6.1</ecNumber>
    </submittedName>
</protein>
<dbReference type="InterPro" id="IPR050738">
    <property type="entry name" value="Sulfatase"/>
</dbReference>
<keyword evidence="2 4" id="KW-0378">Hydrolase</keyword>
<organism evidence="4 5">
    <name type="scientific">Pseudooctadecabacter jejudonensis</name>
    <dbReference type="NCBI Taxonomy" id="1391910"/>
    <lineage>
        <taxon>Bacteria</taxon>
        <taxon>Pseudomonadati</taxon>
        <taxon>Pseudomonadota</taxon>
        <taxon>Alphaproteobacteria</taxon>
        <taxon>Rhodobacterales</taxon>
        <taxon>Paracoccaceae</taxon>
        <taxon>Pseudooctadecabacter</taxon>
    </lineage>
</organism>
<evidence type="ECO:0000256" key="2">
    <source>
        <dbReference type="ARBA" id="ARBA00022801"/>
    </source>
</evidence>
<dbReference type="PANTHER" id="PTHR42693:SF53">
    <property type="entry name" value="ENDO-4-O-SULFATASE"/>
    <property type="match status" value="1"/>
</dbReference>
<dbReference type="Gene3D" id="3.40.720.10">
    <property type="entry name" value="Alkaline Phosphatase, subunit A"/>
    <property type="match status" value="1"/>
</dbReference>
<dbReference type="OrthoDB" id="9795675at2"/>
<dbReference type="Pfam" id="PF00884">
    <property type="entry name" value="Sulfatase"/>
    <property type="match status" value="1"/>
</dbReference>
<gene>
    <name evidence="4" type="ORF">PSJ8397_00208</name>
</gene>
<dbReference type="EC" id="3.1.6.1" evidence="4"/>
<name>A0A1Y5RAU5_9RHOB</name>
<dbReference type="Proteomes" id="UP000193623">
    <property type="component" value="Unassembled WGS sequence"/>
</dbReference>